<dbReference type="RefSeq" id="WP_252593176.1">
    <property type="nucleotide sequence ID" value="NZ_CP099489.1"/>
</dbReference>
<organism evidence="2 3">
    <name type="scientific">Ornithinimicrobium faecis</name>
    <dbReference type="NCBI Taxonomy" id="2934158"/>
    <lineage>
        <taxon>Bacteria</taxon>
        <taxon>Bacillati</taxon>
        <taxon>Actinomycetota</taxon>
        <taxon>Actinomycetes</taxon>
        <taxon>Micrococcales</taxon>
        <taxon>Ornithinimicrobiaceae</taxon>
        <taxon>Ornithinimicrobium</taxon>
    </lineage>
</organism>
<keyword evidence="3" id="KW-1185">Reference proteome</keyword>
<feature type="compositionally biased region" description="Acidic residues" evidence="1">
    <location>
        <begin position="9"/>
        <end position="19"/>
    </location>
</feature>
<gene>
    <name evidence="2" type="ORF">NF556_20690</name>
</gene>
<reference evidence="2" key="1">
    <citation type="submission" date="2022-06" db="EMBL/GenBank/DDBJ databases">
        <title>Ornithinimicrobium HY1793.</title>
        <authorList>
            <person name="Huang Y."/>
        </authorList>
    </citation>
    <scope>NUCLEOTIDE SEQUENCE</scope>
    <source>
        <strain evidence="2">HY1793</strain>
    </source>
</reference>
<feature type="region of interest" description="Disordered" evidence="1">
    <location>
        <begin position="1"/>
        <end position="34"/>
    </location>
</feature>
<evidence type="ECO:0000313" key="2">
    <source>
        <dbReference type="EMBL" id="USQ79972.1"/>
    </source>
</evidence>
<dbReference type="EMBL" id="CP099489">
    <property type="protein sequence ID" value="USQ79972.1"/>
    <property type="molecule type" value="Genomic_DNA"/>
</dbReference>
<name>A0ABY4YT82_9MICO</name>
<evidence type="ECO:0000313" key="3">
    <source>
        <dbReference type="Proteomes" id="UP001056455"/>
    </source>
</evidence>
<protein>
    <submittedName>
        <fullName evidence="2">Uncharacterized protein</fullName>
    </submittedName>
</protein>
<proteinExistence type="predicted"/>
<evidence type="ECO:0000256" key="1">
    <source>
        <dbReference type="SAM" id="MobiDB-lite"/>
    </source>
</evidence>
<accession>A0ABY4YT82</accession>
<dbReference type="Proteomes" id="UP001056455">
    <property type="component" value="Chromosome"/>
</dbReference>
<sequence length="50" mass="4860">MSTPSAEGAPDEVDQDEAAETAPLSGGLVSLGSPDAVVCEDGVCAVPPAF</sequence>